<dbReference type="Gene3D" id="3.40.50.300">
    <property type="entry name" value="P-loop containing nucleotide triphosphate hydrolases"/>
    <property type="match status" value="1"/>
</dbReference>
<comment type="caution">
    <text evidence="4">The sequence shown here is derived from an EMBL/GenBank/DDBJ whole genome shotgun (WGS) entry which is preliminary data.</text>
</comment>
<evidence type="ECO:0000313" key="5">
    <source>
        <dbReference type="Proteomes" id="UP001628179"/>
    </source>
</evidence>
<gene>
    <name evidence="4" type="ORF">MFIFM68171_03680</name>
</gene>
<reference evidence="4 5" key="1">
    <citation type="submission" date="2024-09" db="EMBL/GenBank/DDBJ databases">
        <title>Itraconazole resistance in Madurella fahalii resulting from another homologue of gene encoding cytochrome P450 14-alpha sterol demethylase (CYP51).</title>
        <authorList>
            <person name="Yoshioka I."/>
            <person name="Fahal A.H."/>
            <person name="Kaneko S."/>
            <person name="Yaguchi T."/>
        </authorList>
    </citation>
    <scope>NUCLEOTIDE SEQUENCE [LARGE SCALE GENOMIC DNA]</scope>
    <source>
        <strain evidence="4 5">IFM 68171</strain>
    </source>
</reference>
<dbReference type="PANTHER" id="PTHR10039">
    <property type="entry name" value="AMELOGENIN"/>
    <property type="match status" value="1"/>
</dbReference>
<dbReference type="InterPro" id="IPR056884">
    <property type="entry name" value="NPHP3-like_N"/>
</dbReference>
<evidence type="ECO:0000259" key="3">
    <source>
        <dbReference type="Pfam" id="PF24883"/>
    </source>
</evidence>
<keyword evidence="5" id="KW-1185">Reference proteome</keyword>
<dbReference type="Gene3D" id="1.25.40.20">
    <property type="entry name" value="Ankyrin repeat-containing domain"/>
    <property type="match status" value="1"/>
</dbReference>
<dbReference type="PANTHER" id="PTHR10039:SF10">
    <property type="entry name" value="NACHT DOMAIN-CONTAINING PROTEIN"/>
    <property type="match status" value="1"/>
</dbReference>
<dbReference type="EMBL" id="BAAFSV010000002">
    <property type="protein sequence ID" value="GAB1313470.1"/>
    <property type="molecule type" value="Genomic_DNA"/>
</dbReference>
<feature type="domain" description="Nephrocystin 3-like N-terminal" evidence="3">
    <location>
        <begin position="268"/>
        <end position="431"/>
    </location>
</feature>
<dbReference type="Pfam" id="PF12796">
    <property type="entry name" value="Ank_2"/>
    <property type="match status" value="1"/>
</dbReference>
<protein>
    <recommendedName>
        <fullName evidence="3">Nephrocystin 3-like N-terminal domain-containing protein</fullName>
    </recommendedName>
</protein>
<name>A0ABQ0G7A8_9PEZI</name>
<proteinExistence type="predicted"/>
<dbReference type="InterPro" id="IPR027417">
    <property type="entry name" value="P-loop_NTPase"/>
</dbReference>
<feature type="region of interest" description="Disordered" evidence="2">
    <location>
        <begin position="1"/>
        <end position="22"/>
    </location>
</feature>
<dbReference type="Proteomes" id="UP001628179">
    <property type="component" value="Unassembled WGS sequence"/>
</dbReference>
<dbReference type="RefSeq" id="XP_070915202.1">
    <property type="nucleotide sequence ID" value="XM_071059101.1"/>
</dbReference>
<dbReference type="Pfam" id="PF24883">
    <property type="entry name" value="NPHP3_N"/>
    <property type="match status" value="1"/>
</dbReference>
<evidence type="ECO:0000256" key="2">
    <source>
        <dbReference type="SAM" id="MobiDB-lite"/>
    </source>
</evidence>
<dbReference type="SUPFAM" id="SSF52540">
    <property type="entry name" value="P-loop containing nucleoside triphosphate hydrolases"/>
    <property type="match status" value="1"/>
</dbReference>
<evidence type="ECO:0000256" key="1">
    <source>
        <dbReference type="ARBA" id="ARBA00022737"/>
    </source>
</evidence>
<sequence length="1145" mass="127595">MPHPTFRRSQSENTPQVTVADTETLDFGDEAVEFPESAYQRALSSFSQDEREKITKQDTIKSLFQQLNEADHGHQDQSLLRKGLKAVKPYLERLNATIDFISPFASMEPAAGTALGLVKGSASIAIAICGRFDDMTKDIAAFLERIPAIDRCSDVVKGGGPLREIYHALVNVYKDLLQFYLKTVVLFEGSHFALAVALDILKPEVADIVSSFKADADLLSKLLEAESFASIQEIKDEQIETLIRDTLERDGKYEWSYHNELQRRTDDACSWVTSNDSFSYWLLNSRDSNLLALFGDMGSGKTMTTAFVADALAQRDRPLAAYYCKDEHESAKLGNIYRSILRQFIRRKPDLKLRFWDWYKKTSQLVTGNPTQSDDKLRELLYDIISSSKEPVFIVLDALDECKPHPRKQLFSLFQDLFNSNARLKVFISSRYDDDIEADLPSGVTRIELRSSKDRDHAIATYLVAEVNLPSAFHAKAVEELAARSHGSAIWLRIAVEYIASSHVKNEKGLQMALDKLPSSKGLAELYGKLFGKICEGIPDNEALLQHALEILAVARRPLTLEELAYAVFTVNPIGEDALTLGELGELADSVDLLDLLRPFISASGGGTGKNPQLRLVHQSLKELVLTTPPSEWCSGGIAKRKNKGRGAELDANLLDRCIRYLLFDECGEGSLFPNPEESDVTEFFAIMGAFAEEEPPSPSTPINAVSTKPSDFNPSDLGLGGFYAYAAAYWTSHFSDVLPERRPDPQQLITLCQKDSRRLENWVDQWRRPSCSYIPEHSFGDAMSRLDPLTITAMFGPAESVSDLFRLNLDSSVLTKDSAWTAVNHLVKRRAIPIIKRLVLDETLQPILCTCKFLYAVIPKWWWSAEPYQGALSEWEEIFGVVISRAREDLLDAGNDVLCRAANSGCLALVKKLFSIAEGDAELRQAILRTGAEGGRGGRFWGPLHLSIGEAAYGGHADVVRFLCEQPGLESHLRYVNQEGHTVFHQAARSCNEEVFRALIQHWPEGVDIRNKGNDTPLVVLIFNKAKHEESMIKLVRLLLHEGKTDATGRSDDPGYSPLCTAVRGGYTMLLRVLIVEGGADVWQAVGVDEATGRPSLLKGMDTLEDGKTRDRMLKVLCSLLPLTVSVDCLWWGDLFDDNELSVL</sequence>
<keyword evidence="1" id="KW-0677">Repeat</keyword>
<dbReference type="SUPFAM" id="SSF48403">
    <property type="entry name" value="Ankyrin repeat"/>
    <property type="match status" value="1"/>
</dbReference>
<dbReference type="GeneID" id="98174424"/>
<dbReference type="InterPro" id="IPR002110">
    <property type="entry name" value="Ankyrin_rpt"/>
</dbReference>
<dbReference type="InterPro" id="IPR036770">
    <property type="entry name" value="Ankyrin_rpt-contain_sf"/>
</dbReference>
<feature type="compositionally biased region" description="Polar residues" evidence="2">
    <location>
        <begin position="7"/>
        <end position="21"/>
    </location>
</feature>
<evidence type="ECO:0000313" key="4">
    <source>
        <dbReference type="EMBL" id="GAB1313470.1"/>
    </source>
</evidence>
<accession>A0ABQ0G7A8</accession>
<organism evidence="4 5">
    <name type="scientific">Madurella fahalii</name>
    <dbReference type="NCBI Taxonomy" id="1157608"/>
    <lineage>
        <taxon>Eukaryota</taxon>
        <taxon>Fungi</taxon>
        <taxon>Dikarya</taxon>
        <taxon>Ascomycota</taxon>
        <taxon>Pezizomycotina</taxon>
        <taxon>Sordariomycetes</taxon>
        <taxon>Sordariomycetidae</taxon>
        <taxon>Sordariales</taxon>
        <taxon>Sordariales incertae sedis</taxon>
        <taxon>Madurella</taxon>
    </lineage>
</organism>